<dbReference type="EMBL" id="KN717452">
    <property type="protein sequence ID" value="KJH40255.1"/>
    <property type="molecule type" value="Genomic_DNA"/>
</dbReference>
<evidence type="ECO:0000313" key="2">
    <source>
        <dbReference type="Proteomes" id="UP000053766"/>
    </source>
</evidence>
<dbReference type="Proteomes" id="UP000053766">
    <property type="component" value="Unassembled WGS sequence"/>
</dbReference>
<keyword evidence="2" id="KW-1185">Reference proteome</keyword>
<dbReference type="GO" id="GO:0005739">
    <property type="term" value="C:mitochondrion"/>
    <property type="evidence" value="ECO:0007669"/>
    <property type="project" value="InterPro"/>
</dbReference>
<dbReference type="InterPro" id="IPR026146">
    <property type="entry name" value="Ribosomal_uS3m"/>
</dbReference>
<name>A0A0D8X6U3_DICVI</name>
<reference evidence="1 2" key="1">
    <citation type="submission" date="2013-11" db="EMBL/GenBank/DDBJ databases">
        <title>Draft genome of the bovine lungworm Dictyocaulus viviparus.</title>
        <authorList>
            <person name="Mitreva M."/>
        </authorList>
    </citation>
    <scope>NUCLEOTIDE SEQUENCE [LARGE SCALE GENOMIC DNA]</scope>
    <source>
        <strain evidence="1 2">HannoverDv2000</strain>
    </source>
</reference>
<sequence length="60" mass="7382">MLTYDMAQRPHHIGVRKAWLIWHSQKLEGSHNHWLWYKMKYMWYMVDLLMVGLNPVDVIL</sequence>
<reference evidence="2" key="2">
    <citation type="journal article" date="2016" name="Sci. Rep.">
        <title>Dictyocaulus viviparus genome, variome and transcriptome elucidate lungworm biology and support future intervention.</title>
        <authorList>
            <person name="McNulty S.N."/>
            <person name="Strube C."/>
            <person name="Rosa B.A."/>
            <person name="Martin J.C."/>
            <person name="Tyagi R."/>
            <person name="Choi Y.J."/>
            <person name="Wang Q."/>
            <person name="Hallsworth Pepin K."/>
            <person name="Zhang X."/>
            <person name="Ozersky P."/>
            <person name="Wilson R.K."/>
            <person name="Sternberg P.W."/>
            <person name="Gasser R.B."/>
            <person name="Mitreva M."/>
        </authorList>
    </citation>
    <scope>NUCLEOTIDE SEQUENCE [LARGE SCALE GENOMIC DNA]</scope>
    <source>
        <strain evidence="2">HannoverDv2000</strain>
    </source>
</reference>
<organism evidence="1 2">
    <name type="scientific">Dictyocaulus viviparus</name>
    <name type="common">Bovine lungworm</name>
    <dbReference type="NCBI Taxonomy" id="29172"/>
    <lineage>
        <taxon>Eukaryota</taxon>
        <taxon>Metazoa</taxon>
        <taxon>Ecdysozoa</taxon>
        <taxon>Nematoda</taxon>
        <taxon>Chromadorea</taxon>
        <taxon>Rhabditida</taxon>
        <taxon>Rhabditina</taxon>
        <taxon>Rhabditomorpha</taxon>
        <taxon>Strongyloidea</taxon>
        <taxon>Metastrongylidae</taxon>
        <taxon>Dictyocaulus</taxon>
    </lineage>
</organism>
<dbReference type="AlphaFoldDB" id="A0A0D8X6U3"/>
<accession>A0A0D8X6U3</accession>
<proteinExistence type="predicted"/>
<evidence type="ECO:0000313" key="1">
    <source>
        <dbReference type="EMBL" id="KJH40255.1"/>
    </source>
</evidence>
<protein>
    <submittedName>
        <fullName evidence="1">Uncharacterized protein</fullName>
    </submittedName>
</protein>
<gene>
    <name evidence="1" type="ORF">DICVIV_13803</name>
</gene>
<dbReference type="Pfam" id="PF14955">
    <property type="entry name" value="MRP-S24"/>
    <property type="match status" value="1"/>
</dbReference>